<dbReference type="Pfam" id="PF00939">
    <property type="entry name" value="Na_sulph_symp"/>
    <property type="match status" value="1"/>
</dbReference>
<keyword evidence="2 5" id="KW-0812">Transmembrane</keyword>
<feature type="transmembrane region" description="Helical" evidence="5">
    <location>
        <begin position="430"/>
        <end position="455"/>
    </location>
</feature>
<evidence type="ECO:0000313" key="6">
    <source>
        <dbReference type="EMBL" id="MCU4743746.1"/>
    </source>
</evidence>
<feature type="transmembrane region" description="Helical" evidence="5">
    <location>
        <begin position="461"/>
        <end position="481"/>
    </location>
</feature>
<keyword evidence="3 5" id="KW-1133">Transmembrane helix</keyword>
<dbReference type="PANTHER" id="PTHR10283">
    <property type="entry name" value="SOLUTE CARRIER FAMILY 13 MEMBER"/>
    <property type="match status" value="1"/>
</dbReference>
<comment type="caution">
    <text evidence="6">The sequence shown here is derived from an EMBL/GenBank/DDBJ whole genome shotgun (WGS) entry which is preliminary data.</text>
</comment>
<name>A0AAP2Z276_9EURY</name>
<dbReference type="EMBL" id="JAOPKA010000018">
    <property type="protein sequence ID" value="MCU4743746.1"/>
    <property type="molecule type" value="Genomic_DNA"/>
</dbReference>
<protein>
    <submittedName>
        <fullName evidence="6">SLC13 family permease</fullName>
    </submittedName>
</protein>
<feature type="transmembrane region" description="Helical" evidence="5">
    <location>
        <begin position="488"/>
        <end position="511"/>
    </location>
</feature>
<dbReference type="GO" id="GO:0008514">
    <property type="term" value="F:organic anion transmembrane transporter activity"/>
    <property type="evidence" value="ECO:0007669"/>
    <property type="project" value="UniProtKB-ARBA"/>
</dbReference>
<dbReference type="AlphaFoldDB" id="A0AAP2Z276"/>
<feature type="transmembrane region" description="Helical" evidence="5">
    <location>
        <begin position="332"/>
        <end position="352"/>
    </location>
</feature>
<dbReference type="RefSeq" id="WP_338005561.1">
    <property type="nucleotide sequence ID" value="NZ_JAOPKA010000018.1"/>
</dbReference>
<feature type="transmembrane region" description="Helical" evidence="5">
    <location>
        <begin position="149"/>
        <end position="167"/>
    </location>
</feature>
<sequence>MARDLAPRQLSRQTLGLILGPLCFLVVLGVAPFGLAPDATAVLAGTLWIVVWWVTEAIPIPVTSLLPIALFPLTGVMTVGDSTTPYADPIVFLLLGGFLLALAVERWNLHHRLSLLVIDTVGISGRRLVLGFMTATGFLSMWISNTATAMLMVPIGAAVIAELTTIAGERRPVLDHDDLTEPNDPAAVIGDLVHPIDTDPEDLPNTTFGTALMLAIAYGASIGGAATLIGSPPNAVLAGVAESSLGVEIGFLEWMLVGVPVAVVFTLLAWAIIVVVLEPTIEDRPGRDSVIADQRRALGPMTTGEKRVLAVFGLVVAAWIARPFVLQPLVPAISDAVIAVVGAVLMFVVPVRDERLLDWTYTSRLPWGVLLLLGAGFSIASAFQTSGLDGVVADAITGLGITELGVMVVLVTTVVMVLTNVTSNTATASLFMPITLGIGLAIGVAPLTLMAAAAFAATFAFMLPVATAPNAIVFGSGYLTIPVMVRVGAWLSLAGIVVISLAMIFLVPVVWG</sequence>
<dbReference type="GO" id="GO:0005886">
    <property type="term" value="C:plasma membrane"/>
    <property type="evidence" value="ECO:0007669"/>
    <property type="project" value="TreeGrafter"/>
</dbReference>
<evidence type="ECO:0000256" key="5">
    <source>
        <dbReference type="SAM" id="Phobius"/>
    </source>
</evidence>
<dbReference type="GO" id="GO:1905039">
    <property type="term" value="P:carboxylic acid transmembrane transport"/>
    <property type="evidence" value="ECO:0007669"/>
    <property type="project" value="UniProtKB-ARBA"/>
</dbReference>
<dbReference type="PANTHER" id="PTHR10283:SF82">
    <property type="entry name" value="SOLUTE CARRIER FAMILY 13 MEMBER 2"/>
    <property type="match status" value="1"/>
</dbReference>
<feature type="transmembrane region" description="Helical" evidence="5">
    <location>
        <begin position="211"/>
        <end position="231"/>
    </location>
</feature>
<organism evidence="6 7">
    <name type="scientific">Natronoglomus mannanivorans</name>
    <dbReference type="NCBI Taxonomy" id="2979990"/>
    <lineage>
        <taxon>Archaea</taxon>
        <taxon>Methanobacteriati</taxon>
        <taxon>Methanobacteriota</taxon>
        <taxon>Stenosarchaea group</taxon>
        <taxon>Halobacteria</taxon>
        <taxon>Halobacteriales</taxon>
        <taxon>Natrialbaceae</taxon>
        <taxon>Natronoglomus</taxon>
    </lineage>
</organism>
<evidence type="ECO:0000256" key="3">
    <source>
        <dbReference type="ARBA" id="ARBA00022989"/>
    </source>
</evidence>
<feature type="transmembrane region" description="Helical" evidence="5">
    <location>
        <begin position="395"/>
        <end position="418"/>
    </location>
</feature>
<dbReference type="Proteomes" id="UP001321018">
    <property type="component" value="Unassembled WGS sequence"/>
</dbReference>
<gene>
    <name evidence="6" type="ORF">OB960_20380</name>
</gene>
<evidence type="ECO:0000256" key="2">
    <source>
        <dbReference type="ARBA" id="ARBA00022692"/>
    </source>
</evidence>
<feature type="transmembrane region" description="Helical" evidence="5">
    <location>
        <begin position="364"/>
        <end position="383"/>
    </location>
</feature>
<feature type="transmembrane region" description="Helical" evidence="5">
    <location>
        <begin position="251"/>
        <end position="277"/>
    </location>
</feature>
<comment type="subcellular location">
    <subcellularLocation>
        <location evidence="1">Membrane</location>
        <topology evidence="1">Multi-pass membrane protein</topology>
    </subcellularLocation>
</comment>
<feature type="transmembrane region" description="Helical" evidence="5">
    <location>
        <begin position="308"/>
        <end position="326"/>
    </location>
</feature>
<evidence type="ECO:0000256" key="1">
    <source>
        <dbReference type="ARBA" id="ARBA00004141"/>
    </source>
</evidence>
<feature type="transmembrane region" description="Helical" evidence="5">
    <location>
        <begin position="86"/>
        <end position="104"/>
    </location>
</feature>
<proteinExistence type="predicted"/>
<evidence type="ECO:0000256" key="4">
    <source>
        <dbReference type="ARBA" id="ARBA00023136"/>
    </source>
</evidence>
<accession>A0AAP2Z276</accession>
<reference evidence="6" key="1">
    <citation type="submission" date="2022-09" db="EMBL/GenBank/DDBJ databases">
        <title>Enrichment on poylsaccharides allowed isolation of novel metabolic and taxonomic groups of Haloarchaea.</title>
        <authorList>
            <person name="Sorokin D.Y."/>
            <person name="Elcheninov A.G."/>
            <person name="Khizhniak T.V."/>
            <person name="Kolganova T.V."/>
            <person name="Kublanov I.V."/>
        </authorList>
    </citation>
    <scope>NUCLEOTIDE SEQUENCE</scope>
    <source>
        <strain evidence="6">AArc-xg1-1</strain>
    </source>
</reference>
<evidence type="ECO:0000313" key="7">
    <source>
        <dbReference type="Proteomes" id="UP001321018"/>
    </source>
</evidence>
<dbReference type="InterPro" id="IPR001898">
    <property type="entry name" value="SLC13A/DASS"/>
</dbReference>
<keyword evidence="4 5" id="KW-0472">Membrane</keyword>
<feature type="transmembrane region" description="Helical" evidence="5">
    <location>
        <begin position="15"/>
        <end position="33"/>
    </location>
</feature>